<dbReference type="SUPFAM" id="SSF51735">
    <property type="entry name" value="NAD(P)-binding Rossmann-fold domains"/>
    <property type="match status" value="1"/>
</dbReference>
<dbReference type="CDD" id="cd02278">
    <property type="entry name" value="GAPDH_II_N"/>
    <property type="match status" value="1"/>
</dbReference>
<gene>
    <name evidence="1" type="ORF">FJY75_00275</name>
</gene>
<reference evidence="1" key="1">
    <citation type="submission" date="2019-03" db="EMBL/GenBank/DDBJ databases">
        <title>Lake Tanganyika Metagenome-Assembled Genomes (MAGs).</title>
        <authorList>
            <person name="Tran P."/>
        </authorList>
    </citation>
    <scope>NUCLEOTIDE SEQUENCE</scope>
    <source>
        <strain evidence="1">M_DeepCast_400m_m2_100</strain>
    </source>
</reference>
<evidence type="ECO:0000313" key="1">
    <source>
        <dbReference type="EMBL" id="MBM3316262.1"/>
    </source>
</evidence>
<protein>
    <recommendedName>
        <fullName evidence="3">Glyceraldehyde-3-phosphate dehydrogenase</fullName>
    </recommendedName>
</protein>
<dbReference type="CDD" id="cd18127">
    <property type="entry name" value="GAPDH_II_C"/>
    <property type="match status" value="1"/>
</dbReference>
<organism evidence="1 2">
    <name type="scientific">Eiseniibacteriota bacterium</name>
    <dbReference type="NCBI Taxonomy" id="2212470"/>
    <lineage>
        <taxon>Bacteria</taxon>
        <taxon>Candidatus Eiseniibacteriota</taxon>
    </lineage>
</organism>
<dbReference type="SUPFAM" id="SSF55347">
    <property type="entry name" value="Glyceraldehyde-3-phosphate dehydrogenase-like, C-terminal domain"/>
    <property type="match status" value="1"/>
</dbReference>
<dbReference type="EMBL" id="VGIY01000003">
    <property type="protein sequence ID" value="MBM3316262.1"/>
    <property type="molecule type" value="Genomic_DNA"/>
</dbReference>
<accession>A0A938BPP9</accession>
<evidence type="ECO:0008006" key="3">
    <source>
        <dbReference type="Google" id="ProtNLM"/>
    </source>
</evidence>
<evidence type="ECO:0000313" key="2">
    <source>
        <dbReference type="Proteomes" id="UP000748308"/>
    </source>
</evidence>
<proteinExistence type="predicted"/>
<dbReference type="InterPro" id="IPR036291">
    <property type="entry name" value="NAD(P)-bd_dom_sf"/>
</dbReference>
<dbReference type="Gene3D" id="3.30.360.10">
    <property type="entry name" value="Dihydrodipicolinate Reductase, domain 2"/>
    <property type="match status" value="1"/>
</dbReference>
<comment type="caution">
    <text evidence="1">The sequence shown here is derived from an EMBL/GenBank/DDBJ whole genome shotgun (WGS) entry which is preliminary data.</text>
</comment>
<dbReference type="Gene3D" id="3.40.50.720">
    <property type="entry name" value="NAD(P)-binding Rossmann-like Domain"/>
    <property type="match status" value="1"/>
</dbReference>
<dbReference type="AlphaFoldDB" id="A0A938BPP9"/>
<dbReference type="Proteomes" id="UP000748308">
    <property type="component" value="Unassembled WGS sequence"/>
</dbReference>
<sequence length="356" mass="39986">MAQNARHVHVVGTGTIGEPLLGLLCTFRKELGIDTISFNKKQALTSDRPKVRALMRRGALLAADKEMIPKFEELGMKIAFDFEEALERASVVIDCTPAGNTNKTQNYARHEKKTLGFVAQGSEFGFGKPYARGINDEALVRVEDQYTQVVSCNTHNLAVVIDTLALQDKDPGNLVEGRFVLIRRSSDISQDGSFVPAPAAGKHDDARFGTHHARDAWHLFKTLGYELPLFSSAMKVNTQYMHSMWFSIRLREKITLPQVIGRLRENQRVALTEKRSANTIFSFGRDQGHFGRLLSQTVVSVPTLHVRDEHEVVGFTFTPQDGNSLLSSVALAAWYLYPEDYVERLQPLKAFFFEEI</sequence>
<name>A0A938BPP9_UNCEI</name>